<evidence type="ECO:0000313" key="1">
    <source>
        <dbReference type="EMBL" id="CAB3990937.1"/>
    </source>
</evidence>
<comment type="caution">
    <text evidence="1">The sequence shown here is derived from an EMBL/GenBank/DDBJ whole genome shotgun (WGS) entry which is preliminary data.</text>
</comment>
<evidence type="ECO:0000313" key="2">
    <source>
        <dbReference type="Proteomes" id="UP001152795"/>
    </source>
</evidence>
<reference evidence="1" key="1">
    <citation type="submission" date="2020-04" db="EMBL/GenBank/DDBJ databases">
        <authorList>
            <person name="Alioto T."/>
            <person name="Alioto T."/>
            <person name="Gomez Garrido J."/>
        </authorList>
    </citation>
    <scope>NUCLEOTIDE SEQUENCE</scope>
    <source>
        <strain evidence="1">A484AB</strain>
    </source>
</reference>
<accession>A0A6S7H0E6</accession>
<dbReference type="AlphaFoldDB" id="A0A6S7H0E6"/>
<sequence>MSPGKNKERRYVDQLPQTRTSKVDHSLLSNLSLEEPHESFAGSQIWTPTCWSRNGSDTSSANETPDKCDQAILDVYNEMVIGKLRQRRKSKNAKKATEACKLICNVIAPSDGQKLFQAINIAKSEPSKETIALITAFNNTPTTNLKTQILSIYAYEHSIKSLQELHEPFGKLTKWQIKRARIHACTNESGVAVVKSLCHRVNLDITKVDHFIDFVNRPYFHQDVAYGVRTLKLESGETIQMPNVIRTVTRSTMVSQYFQFCKQEQYQSLSRYTLFCILEVREASQRKSLQGLNNTATDGSMAFETLTSIAEQLTTVGLNKTCTRSIVKRLEKAKQYLKTGYNANCQATESHYADHCRPFALSDPDIKDFQIKCTHQHLLICESCEELKTTLDELEKTIKEHSESSFTQDPRETLLHYFKEAQDYILRWKAHIVRSVNQELAKQDALENMDDSSAF</sequence>
<protein>
    <submittedName>
        <fullName evidence="1">Uncharacterized protein</fullName>
    </submittedName>
</protein>
<dbReference type="EMBL" id="CACRXK020001757">
    <property type="protein sequence ID" value="CAB3990937.1"/>
    <property type="molecule type" value="Genomic_DNA"/>
</dbReference>
<dbReference type="Proteomes" id="UP001152795">
    <property type="component" value="Unassembled WGS sequence"/>
</dbReference>
<organism evidence="1 2">
    <name type="scientific">Paramuricea clavata</name>
    <name type="common">Red gorgonian</name>
    <name type="synonym">Violescent sea-whip</name>
    <dbReference type="NCBI Taxonomy" id="317549"/>
    <lineage>
        <taxon>Eukaryota</taxon>
        <taxon>Metazoa</taxon>
        <taxon>Cnidaria</taxon>
        <taxon>Anthozoa</taxon>
        <taxon>Octocorallia</taxon>
        <taxon>Malacalcyonacea</taxon>
        <taxon>Plexauridae</taxon>
        <taxon>Paramuricea</taxon>
    </lineage>
</organism>
<name>A0A6S7H0E6_PARCT</name>
<proteinExistence type="predicted"/>
<gene>
    <name evidence="1" type="ORF">PACLA_8A066603</name>
</gene>
<dbReference type="OrthoDB" id="5988824at2759"/>
<keyword evidence="2" id="KW-1185">Reference proteome</keyword>